<dbReference type="InterPro" id="IPR020476">
    <property type="entry name" value="Nudix_hydrolase"/>
</dbReference>
<dbReference type="PANTHER" id="PTHR43046:SF16">
    <property type="entry name" value="ADP-RIBOSE PYROPHOSPHATASE YJHB-RELATED"/>
    <property type="match status" value="1"/>
</dbReference>
<dbReference type="PRINTS" id="PR00502">
    <property type="entry name" value="NUDIXFAMILY"/>
</dbReference>
<evidence type="ECO:0000256" key="2">
    <source>
        <dbReference type="ARBA" id="ARBA00005582"/>
    </source>
</evidence>
<dbReference type="RefSeq" id="WP_185275636.1">
    <property type="nucleotide sequence ID" value="NZ_CP043641.1"/>
</dbReference>
<dbReference type="PROSITE" id="PS00893">
    <property type="entry name" value="NUDIX_BOX"/>
    <property type="match status" value="1"/>
</dbReference>
<protein>
    <submittedName>
        <fullName evidence="6">NUDIX hydrolase</fullName>
    </submittedName>
</protein>
<dbReference type="EMBL" id="CP043641">
    <property type="protein sequence ID" value="QNE36192.1"/>
    <property type="molecule type" value="Genomic_DNA"/>
</dbReference>
<dbReference type="PROSITE" id="PS51462">
    <property type="entry name" value="NUDIX"/>
    <property type="match status" value="1"/>
</dbReference>
<accession>A0A7G6YCH7</accession>
<dbReference type="InterPro" id="IPR015797">
    <property type="entry name" value="NUDIX_hydrolase-like_dom_sf"/>
</dbReference>
<keyword evidence="3 4" id="KW-0378">Hydrolase</keyword>
<dbReference type="PANTHER" id="PTHR43046">
    <property type="entry name" value="GDP-MANNOSE MANNOSYL HYDROLASE"/>
    <property type="match status" value="1"/>
</dbReference>
<evidence type="ECO:0000313" key="7">
    <source>
        <dbReference type="Proteomes" id="UP000515511"/>
    </source>
</evidence>
<dbReference type="Proteomes" id="UP000515511">
    <property type="component" value="Chromosome"/>
</dbReference>
<feature type="domain" description="Nudix hydrolase" evidence="5">
    <location>
        <begin position="2"/>
        <end position="138"/>
    </location>
</feature>
<comment type="cofactor">
    <cofactor evidence="1">
        <name>Mg(2+)</name>
        <dbReference type="ChEBI" id="CHEBI:18420"/>
    </cofactor>
</comment>
<dbReference type="AlphaFoldDB" id="A0A7G6YCH7"/>
<evidence type="ECO:0000256" key="3">
    <source>
        <dbReference type="ARBA" id="ARBA00022801"/>
    </source>
</evidence>
<proteinExistence type="inferred from homology"/>
<evidence type="ECO:0000259" key="5">
    <source>
        <dbReference type="PROSITE" id="PS51462"/>
    </source>
</evidence>
<name>A0A7G6YCH7_9MICO</name>
<dbReference type="CDD" id="cd02883">
    <property type="entry name" value="NUDIX_Hydrolase"/>
    <property type="match status" value="1"/>
</dbReference>
<reference evidence="7" key="1">
    <citation type="submission" date="2019-09" db="EMBL/GenBank/DDBJ databases">
        <title>Antimicrobial potential of Antarctic Bacteria.</title>
        <authorList>
            <person name="Benaud N."/>
            <person name="Edwards R.J."/>
            <person name="Ferrari B.C."/>
        </authorList>
    </citation>
    <scope>NUCLEOTIDE SEQUENCE [LARGE SCALE GENOMIC DNA]</scope>
    <source>
        <strain evidence="7">INR9</strain>
    </source>
</reference>
<dbReference type="Pfam" id="PF00293">
    <property type="entry name" value="NUDIX"/>
    <property type="match status" value="1"/>
</dbReference>
<comment type="similarity">
    <text evidence="2 4">Belongs to the Nudix hydrolase family.</text>
</comment>
<sequence length="145" mass="15566">MDIRVAAYAIIVDGPRILLAHWNEGGRSGWTLPGGGIEPGEDPLDAVVREIEEETGFEARADGLLGIDSKIIPAEARFVPEAGPLHALRIVYRATVTGGSLRNELDGTTDEAAWFALASIPNRRVDLVDVALRMAGLGDLARPER</sequence>
<dbReference type="InterPro" id="IPR000086">
    <property type="entry name" value="NUDIX_hydrolase_dom"/>
</dbReference>
<evidence type="ECO:0000256" key="4">
    <source>
        <dbReference type="RuleBase" id="RU003476"/>
    </source>
</evidence>
<dbReference type="Gene3D" id="3.90.79.10">
    <property type="entry name" value="Nucleoside Triphosphate Pyrophosphohydrolase"/>
    <property type="match status" value="1"/>
</dbReference>
<evidence type="ECO:0000313" key="6">
    <source>
        <dbReference type="EMBL" id="QNE36192.1"/>
    </source>
</evidence>
<gene>
    <name evidence="6" type="ORF">F1C12_14435</name>
</gene>
<dbReference type="KEGG" id="lse:F1C12_14435"/>
<dbReference type="GO" id="GO:0016787">
    <property type="term" value="F:hydrolase activity"/>
    <property type="evidence" value="ECO:0007669"/>
    <property type="project" value="UniProtKB-KW"/>
</dbReference>
<organism evidence="6 7">
    <name type="scientific">Leifsonia shinshuensis</name>
    <dbReference type="NCBI Taxonomy" id="150026"/>
    <lineage>
        <taxon>Bacteria</taxon>
        <taxon>Bacillati</taxon>
        <taxon>Actinomycetota</taxon>
        <taxon>Actinomycetes</taxon>
        <taxon>Micrococcales</taxon>
        <taxon>Microbacteriaceae</taxon>
        <taxon>Leifsonia</taxon>
    </lineage>
</organism>
<dbReference type="InterPro" id="IPR020084">
    <property type="entry name" value="NUDIX_hydrolase_CS"/>
</dbReference>
<dbReference type="SUPFAM" id="SSF55811">
    <property type="entry name" value="Nudix"/>
    <property type="match status" value="1"/>
</dbReference>
<evidence type="ECO:0000256" key="1">
    <source>
        <dbReference type="ARBA" id="ARBA00001946"/>
    </source>
</evidence>